<name>A0A8S1WVB7_9CILI</name>
<reference evidence="1" key="1">
    <citation type="submission" date="2021-01" db="EMBL/GenBank/DDBJ databases">
        <authorList>
            <consortium name="Genoscope - CEA"/>
            <person name="William W."/>
        </authorList>
    </citation>
    <scope>NUCLEOTIDE SEQUENCE</scope>
</reference>
<dbReference type="AlphaFoldDB" id="A0A8S1WVB7"/>
<dbReference type="Proteomes" id="UP000689195">
    <property type="component" value="Unassembled WGS sequence"/>
</dbReference>
<keyword evidence="2" id="KW-1185">Reference proteome</keyword>
<comment type="caution">
    <text evidence="1">The sequence shown here is derived from an EMBL/GenBank/DDBJ whole genome shotgun (WGS) entry which is preliminary data.</text>
</comment>
<gene>
    <name evidence="1" type="ORF">PPENT_87.1.T1010064</name>
</gene>
<proteinExistence type="predicted"/>
<dbReference type="EMBL" id="CAJJDO010000101">
    <property type="protein sequence ID" value="CAD8192285.1"/>
    <property type="molecule type" value="Genomic_DNA"/>
</dbReference>
<organism evidence="1 2">
    <name type="scientific">Paramecium pentaurelia</name>
    <dbReference type="NCBI Taxonomy" id="43138"/>
    <lineage>
        <taxon>Eukaryota</taxon>
        <taxon>Sar</taxon>
        <taxon>Alveolata</taxon>
        <taxon>Ciliophora</taxon>
        <taxon>Intramacronucleata</taxon>
        <taxon>Oligohymenophorea</taxon>
        <taxon>Peniculida</taxon>
        <taxon>Parameciidae</taxon>
        <taxon>Paramecium</taxon>
    </lineage>
</organism>
<sequence>MMGQLRILKRYEKYILENQLLKKTLKMIKQKIEYLFMKMEGIIFNIYLQSKQYSQCNQSNQKVQYVGNFKEDTFQRQGVLILLENKQINKQSMSMEDVRQIYQNIQRDVFLYIGYINNFQFLITLIEMQQQSVIHVIIIINQIFFLDYQ</sequence>
<protein>
    <submittedName>
        <fullName evidence="1">Uncharacterized protein</fullName>
    </submittedName>
</protein>
<evidence type="ECO:0000313" key="1">
    <source>
        <dbReference type="EMBL" id="CAD8192285.1"/>
    </source>
</evidence>
<evidence type="ECO:0000313" key="2">
    <source>
        <dbReference type="Proteomes" id="UP000689195"/>
    </source>
</evidence>
<accession>A0A8S1WVB7</accession>